<accession>A0ABV1E7H8</accession>
<dbReference type="PANTHER" id="PTHR43278">
    <property type="entry name" value="NAD(P)H-DEPENDENT FMN-CONTAINING OXIDOREDUCTASE YWQN-RELATED"/>
    <property type="match status" value="1"/>
</dbReference>
<proteinExistence type="predicted"/>
<keyword evidence="2" id="KW-0288">FMN</keyword>
<organism evidence="4 5">
    <name type="scientific">Pseudoflavonifractor intestinihominis</name>
    <dbReference type="NCBI Taxonomy" id="3133171"/>
    <lineage>
        <taxon>Bacteria</taxon>
        <taxon>Bacillati</taxon>
        <taxon>Bacillota</taxon>
        <taxon>Clostridia</taxon>
        <taxon>Eubacteriales</taxon>
        <taxon>Oscillospiraceae</taxon>
        <taxon>Pseudoflavonifractor</taxon>
    </lineage>
</organism>
<keyword evidence="5" id="KW-1185">Reference proteome</keyword>
<evidence type="ECO:0000259" key="3">
    <source>
        <dbReference type="Pfam" id="PF03358"/>
    </source>
</evidence>
<dbReference type="InterPro" id="IPR051796">
    <property type="entry name" value="ISF_SsuE-like"/>
</dbReference>
<evidence type="ECO:0000313" key="4">
    <source>
        <dbReference type="EMBL" id="MEQ2443269.1"/>
    </source>
</evidence>
<comment type="caution">
    <text evidence="4">The sequence shown here is derived from an EMBL/GenBank/DDBJ whole genome shotgun (WGS) entry which is preliminary data.</text>
</comment>
<evidence type="ECO:0000256" key="2">
    <source>
        <dbReference type="ARBA" id="ARBA00022643"/>
    </source>
</evidence>
<evidence type="ECO:0000256" key="1">
    <source>
        <dbReference type="ARBA" id="ARBA00022630"/>
    </source>
</evidence>
<feature type="domain" description="NADPH-dependent FMN reductase-like" evidence="3">
    <location>
        <begin position="4"/>
        <end position="123"/>
    </location>
</feature>
<protein>
    <submittedName>
        <fullName evidence="4">Flavodoxin family protein</fullName>
    </submittedName>
</protein>
<dbReference type="SUPFAM" id="SSF52218">
    <property type="entry name" value="Flavoproteins"/>
    <property type="match status" value="1"/>
</dbReference>
<dbReference type="PANTHER" id="PTHR43278:SF2">
    <property type="entry name" value="IRON-SULFUR FLAVOPROTEIN"/>
    <property type="match status" value="1"/>
</dbReference>
<reference evidence="4 5" key="1">
    <citation type="submission" date="2024-03" db="EMBL/GenBank/DDBJ databases">
        <title>Human intestinal bacterial collection.</title>
        <authorList>
            <person name="Pauvert C."/>
            <person name="Hitch T.C.A."/>
            <person name="Clavel T."/>
        </authorList>
    </citation>
    <scope>NUCLEOTIDE SEQUENCE [LARGE SCALE GENOMIC DNA]</scope>
    <source>
        <strain evidence="4 5">CLA-AP-H29</strain>
    </source>
</reference>
<gene>
    <name evidence="4" type="ORF">WMO64_07285</name>
</gene>
<keyword evidence="1" id="KW-0285">Flavoprotein</keyword>
<dbReference type="RefSeq" id="WP_349231552.1">
    <property type="nucleotide sequence ID" value="NZ_JBBMFK010000009.1"/>
</dbReference>
<dbReference type="EMBL" id="JBBMFK010000009">
    <property type="protein sequence ID" value="MEQ2443269.1"/>
    <property type="molecule type" value="Genomic_DNA"/>
</dbReference>
<dbReference type="InterPro" id="IPR005025">
    <property type="entry name" value="FMN_Rdtase-like_dom"/>
</dbReference>
<dbReference type="Proteomes" id="UP001464378">
    <property type="component" value="Unassembled WGS sequence"/>
</dbReference>
<sequence length="179" mass="19258">MSKKVLIVSTSLRRDSNSDLLAQRFAQGARDAGHQVEFISLRGKDIRFCTGCMACLKAPRCVIQDDAAAIVEKMGAADIICFATPVYYYELSGQLKTLLDRANPLFSADYAFRDIYLLTASAEGDDASDGPVSGLEGWIACFQQARLAGVVRGGGANDPGDMAKQPEKLAAAYEMGLHI</sequence>
<dbReference type="Pfam" id="PF03358">
    <property type="entry name" value="FMN_red"/>
    <property type="match status" value="1"/>
</dbReference>
<dbReference type="InterPro" id="IPR029039">
    <property type="entry name" value="Flavoprotein-like_sf"/>
</dbReference>
<evidence type="ECO:0000313" key="5">
    <source>
        <dbReference type="Proteomes" id="UP001464378"/>
    </source>
</evidence>
<dbReference type="Gene3D" id="3.40.50.360">
    <property type="match status" value="1"/>
</dbReference>
<name>A0ABV1E7H8_9FIRM</name>